<keyword evidence="2" id="KW-0964">Secreted</keyword>
<dbReference type="RefSeq" id="WP_263738590.1">
    <property type="nucleotide sequence ID" value="NZ_JAOWKZ010000001.1"/>
</dbReference>
<dbReference type="PANTHER" id="PTHR38340">
    <property type="entry name" value="S-LAYER PROTEIN"/>
    <property type="match status" value="1"/>
</dbReference>
<sequence length="467" mass="48207">MPKPSGAGGGKNATPTPPAGAIVGTSGDDLISDVTSPASTAGNDVIWSLEGNDEVHGGDGNDTIEGGAGDDTIYGGAGNDVINGGDGSDVIIAGAGSDTIDGGTGGGVDAVIYYGEVGVDYDYTIQTTTVGKGKNAQTVVTGFTVTALDGSGDVDIITNVDELIFVELPSAGDIITQGDFDLVAFDSTVTLDPLANDYLEGGQPGAGLTLSAILDVQIDLDQDGINDVDLIPDGQPLSYYTGGGLLNDGSILTLNPDGTLTWDPNGVYDTGGGTTPVVQFWYEATDGAGNFAYGDVTFQVTYPAPVGDIQFEDMTSVYDPITAAITGIWIYQDGPNGQYWISQLSSATNYFEERDAGAASFDYDGDGDDEFRVWTDPNGDTHEMNVTHQDHSPFDLGGFTMTGFDPGETATIVFSDVNGNAVGQVTVTSADLDANGVLSFTNATDVIQFSVIAGAGDEFYLDDIFLL</sequence>
<proteinExistence type="predicted"/>
<feature type="region of interest" description="Disordered" evidence="3">
    <location>
        <begin position="51"/>
        <end position="72"/>
    </location>
</feature>
<evidence type="ECO:0000313" key="5">
    <source>
        <dbReference type="Proteomes" id="UP001652564"/>
    </source>
</evidence>
<gene>
    <name evidence="4" type="ORF">OEZ71_03830</name>
</gene>
<dbReference type="EMBL" id="JAOWKZ010000001">
    <property type="protein sequence ID" value="MCV2871420.1"/>
    <property type="molecule type" value="Genomic_DNA"/>
</dbReference>
<dbReference type="InterPro" id="IPR050557">
    <property type="entry name" value="RTX_toxin/Mannuronan_C5-epim"/>
</dbReference>
<reference evidence="4 5" key="1">
    <citation type="submission" date="2022-10" db="EMBL/GenBank/DDBJ databases">
        <title>Defluviimonas sp. nov., isolated from ocean surface sediments.</title>
        <authorList>
            <person name="He W."/>
            <person name="Wang L."/>
            <person name="Zhang D.-F."/>
        </authorList>
    </citation>
    <scope>NUCLEOTIDE SEQUENCE [LARGE SCALE GENOMIC DNA]</scope>
    <source>
        <strain evidence="4 5">WL0050</strain>
    </source>
</reference>
<name>A0ABT2ZK52_9RHOB</name>
<accession>A0ABT2ZK52</accession>
<dbReference type="Gene3D" id="2.150.10.10">
    <property type="entry name" value="Serralysin-like metalloprotease, C-terminal"/>
    <property type="match status" value="1"/>
</dbReference>
<organism evidence="4 5">
    <name type="scientific">Albidovulum litorale</name>
    <dbReference type="NCBI Taxonomy" id="2984134"/>
    <lineage>
        <taxon>Bacteria</taxon>
        <taxon>Pseudomonadati</taxon>
        <taxon>Pseudomonadota</taxon>
        <taxon>Alphaproteobacteria</taxon>
        <taxon>Rhodobacterales</taxon>
        <taxon>Paracoccaceae</taxon>
        <taxon>Albidovulum</taxon>
    </lineage>
</organism>
<evidence type="ECO:0000313" key="4">
    <source>
        <dbReference type="EMBL" id="MCV2871420.1"/>
    </source>
</evidence>
<feature type="compositionally biased region" description="Gly residues" evidence="3">
    <location>
        <begin position="1"/>
        <end position="11"/>
    </location>
</feature>
<dbReference type="InterPro" id="IPR018511">
    <property type="entry name" value="Hemolysin-typ_Ca-bd_CS"/>
</dbReference>
<evidence type="ECO:0008006" key="6">
    <source>
        <dbReference type="Google" id="ProtNLM"/>
    </source>
</evidence>
<dbReference type="Proteomes" id="UP001652564">
    <property type="component" value="Unassembled WGS sequence"/>
</dbReference>
<dbReference type="InterPro" id="IPR001343">
    <property type="entry name" value="Hemolysn_Ca-bd"/>
</dbReference>
<comment type="caution">
    <text evidence="4">The sequence shown here is derived from an EMBL/GenBank/DDBJ whole genome shotgun (WGS) entry which is preliminary data.</text>
</comment>
<dbReference type="PROSITE" id="PS00330">
    <property type="entry name" value="HEMOLYSIN_CALCIUM"/>
    <property type="match status" value="2"/>
</dbReference>
<protein>
    <recommendedName>
        <fullName evidence="6">Hemolysin-type calcium-binding repeat-containing protein</fullName>
    </recommendedName>
</protein>
<dbReference type="PRINTS" id="PR00313">
    <property type="entry name" value="CABNDNGRPT"/>
</dbReference>
<dbReference type="PANTHER" id="PTHR38340:SF1">
    <property type="entry name" value="S-LAYER PROTEIN"/>
    <property type="match status" value="1"/>
</dbReference>
<keyword evidence="5" id="KW-1185">Reference proteome</keyword>
<dbReference type="SUPFAM" id="SSF51120">
    <property type="entry name" value="beta-Roll"/>
    <property type="match status" value="1"/>
</dbReference>
<comment type="subcellular location">
    <subcellularLocation>
        <location evidence="1">Secreted</location>
    </subcellularLocation>
</comment>
<dbReference type="InterPro" id="IPR011049">
    <property type="entry name" value="Serralysin-like_metalloprot_C"/>
</dbReference>
<dbReference type="Pfam" id="PF00353">
    <property type="entry name" value="HemolysinCabind"/>
    <property type="match status" value="1"/>
</dbReference>
<evidence type="ECO:0000256" key="2">
    <source>
        <dbReference type="ARBA" id="ARBA00022525"/>
    </source>
</evidence>
<evidence type="ECO:0000256" key="3">
    <source>
        <dbReference type="SAM" id="MobiDB-lite"/>
    </source>
</evidence>
<feature type="region of interest" description="Disordered" evidence="3">
    <location>
        <begin position="1"/>
        <end position="37"/>
    </location>
</feature>
<evidence type="ECO:0000256" key="1">
    <source>
        <dbReference type="ARBA" id="ARBA00004613"/>
    </source>
</evidence>